<comment type="caution">
    <text evidence="2">The sequence shown here is derived from an EMBL/GenBank/DDBJ whole genome shotgun (WGS) entry which is preliminary data.</text>
</comment>
<dbReference type="AlphaFoldDB" id="A0AA39YNW3"/>
<feature type="compositionally biased region" description="Basic and acidic residues" evidence="1">
    <location>
        <begin position="20"/>
        <end position="43"/>
    </location>
</feature>
<evidence type="ECO:0000313" key="3">
    <source>
        <dbReference type="Proteomes" id="UP001174936"/>
    </source>
</evidence>
<name>A0AA39YNW3_9PEZI</name>
<organism evidence="2 3">
    <name type="scientific">Cercophora newfieldiana</name>
    <dbReference type="NCBI Taxonomy" id="92897"/>
    <lineage>
        <taxon>Eukaryota</taxon>
        <taxon>Fungi</taxon>
        <taxon>Dikarya</taxon>
        <taxon>Ascomycota</taxon>
        <taxon>Pezizomycotina</taxon>
        <taxon>Sordariomycetes</taxon>
        <taxon>Sordariomycetidae</taxon>
        <taxon>Sordariales</taxon>
        <taxon>Lasiosphaeriaceae</taxon>
        <taxon>Cercophora</taxon>
    </lineage>
</organism>
<dbReference type="Proteomes" id="UP001174936">
    <property type="component" value="Unassembled WGS sequence"/>
</dbReference>
<evidence type="ECO:0000313" key="2">
    <source>
        <dbReference type="EMBL" id="KAK0655061.1"/>
    </source>
</evidence>
<dbReference type="EMBL" id="JAULSV010000001">
    <property type="protein sequence ID" value="KAK0655061.1"/>
    <property type="molecule type" value="Genomic_DNA"/>
</dbReference>
<accession>A0AA39YNW3</accession>
<proteinExistence type="predicted"/>
<reference evidence="2" key="1">
    <citation type="submission" date="2023-06" db="EMBL/GenBank/DDBJ databases">
        <title>Genome-scale phylogeny and comparative genomics of the fungal order Sordariales.</title>
        <authorList>
            <consortium name="Lawrence Berkeley National Laboratory"/>
            <person name="Hensen N."/>
            <person name="Bonometti L."/>
            <person name="Westerberg I."/>
            <person name="Brannstrom I.O."/>
            <person name="Guillou S."/>
            <person name="Cros-Aarteil S."/>
            <person name="Calhoun S."/>
            <person name="Haridas S."/>
            <person name="Kuo A."/>
            <person name="Mondo S."/>
            <person name="Pangilinan J."/>
            <person name="Riley R."/>
            <person name="Labutti K."/>
            <person name="Andreopoulos B."/>
            <person name="Lipzen A."/>
            <person name="Chen C."/>
            <person name="Yanf M."/>
            <person name="Daum C."/>
            <person name="Ng V."/>
            <person name="Clum A."/>
            <person name="Steindorff A."/>
            <person name="Ohm R."/>
            <person name="Martin F."/>
            <person name="Silar P."/>
            <person name="Natvig D."/>
            <person name="Lalanne C."/>
            <person name="Gautier V."/>
            <person name="Ament-Velasquez S.L."/>
            <person name="Kruys A."/>
            <person name="Hutchinson M.I."/>
            <person name="Powell A.J."/>
            <person name="Barry K."/>
            <person name="Miller A.N."/>
            <person name="Grigoriev I.V."/>
            <person name="Debuchy R."/>
            <person name="Gladieux P."/>
            <person name="Thoren M.H."/>
            <person name="Johannesson H."/>
        </authorList>
    </citation>
    <scope>NUCLEOTIDE SEQUENCE</scope>
    <source>
        <strain evidence="2">SMH2532-1</strain>
    </source>
</reference>
<keyword evidence="3" id="KW-1185">Reference proteome</keyword>
<protein>
    <submittedName>
        <fullName evidence="2">Uncharacterized protein</fullName>
    </submittedName>
</protein>
<gene>
    <name evidence="2" type="ORF">B0T16DRAFT_450801</name>
</gene>
<feature type="compositionally biased region" description="Basic residues" evidence="1">
    <location>
        <begin position="1"/>
        <end position="12"/>
    </location>
</feature>
<sequence length="191" mass="21599">MPWPKSKSKSKSKSGSGSKSESKSKPESNPESKPKRDPNALEAEHFPVVFREENPPVKWTRLPKTAKRGEEWELAPLLRVDMGKIETGWPTMLFNYDTTTELTMFEANGPYGALTVLDSKPPEGHNVDKTYRPKSRLCTTDDAFDMEFNNIVVRDPRCAYALLRITVKAVANGDPFRTWTISSNYVEMVKA</sequence>
<feature type="region of interest" description="Disordered" evidence="1">
    <location>
        <begin position="1"/>
        <end position="43"/>
    </location>
</feature>
<evidence type="ECO:0000256" key="1">
    <source>
        <dbReference type="SAM" id="MobiDB-lite"/>
    </source>
</evidence>